<protein>
    <submittedName>
        <fullName evidence="1">Uncharacterized protein</fullName>
    </submittedName>
</protein>
<comment type="caution">
    <text evidence="1">The sequence shown here is derived from an EMBL/GenBank/DDBJ whole genome shotgun (WGS) entry which is preliminary data.</text>
</comment>
<proteinExistence type="predicted"/>
<sequence>MVKGLALSSSTTVVVTAQPITTVIDIEFIIIRPQGPTTSTRASTSITAPTIVSSRASFSSRMVATSKVFACQEQVNPRMEYHTSQGAKEFTLVHEKTLVGIRDLRWAAHIAKAESELFLAQAKAEFKDKIATLEWSLAKLKLTVQTHELKLKVVGSNEFLASN</sequence>
<evidence type="ECO:0000313" key="1">
    <source>
        <dbReference type="EMBL" id="KAL3504256.1"/>
    </source>
</evidence>
<evidence type="ECO:0000313" key="2">
    <source>
        <dbReference type="Proteomes" id="UP001630127"/>
    </source>
</evidence>
<organism evidence="1 2">
    <name type="scientific">Cinchona calisaya</name>
    <dbReference type="NCBI Taxonomy" id="153742"/>
    <lineage>
        <taxon>Eukaryota</taxon>
        <taxon>Viridiplantae</taxon>
        <taxon>Streptophyta</taxon>
        <taxon>Embryophyta</taxon>
        <taxon>Tracheophyta</taxon>
        <taxon>Spermatophyta</taxon>
        <taxon>Magnoliopsida</taxon>
        <taxon>eudicotyledons</taxon>
        <taxon>Gunneridae</taxon>
        <taxon>Pentapetalae</taxon>
        <taxon>asterids</taxon>
        <taxon>lamiids</taxon>
        <taxon>Gentianales</taxon>
        <taxon>Rubiaceae</taxon>
        <taxon>Cinchonoideae</taxon>
        <taxon>Cinchoneae</taxon>
        <taxon>Cinchona</taxon>
    </lineage>
</organism>
<keyword evidence="2" id="KW-1185">Reference proteome</keyword>
<name>A0ABD2YB65_9GENT</name>
<dbReference type="Proteomes" id="UP001630127">
    <property type="component" value="Unassembled WGS sequence"/>
</dbReference>
<accession>A0ABD2YB65</accession>
<gene>
    <name evidence="1" type="ORF">ACH5RR_034097</name>
</gene>
<reference evidence="1 2" key="1">
    <citation type="submission" date="2024-11" db="EMBL/GenBank/DDBJ databases">
        <title>A near-complete genome assembly of Cinchona calisaya.</title>
        <authorList>
            <person name="Lian D.C."/>
            <person name="Zhao X.W."/>
            <person name="Wei L."/>
        </authorList>
    </citation>
    <scope>NUCLEOTIDE SEQUENCE [LARGE SCALE GENOMIC DNA]</scope>
    <source>
        <tissue evidence="1">Nenye</tissue>
    </source>
</reference>
<dbReference type="AlphaFoldDB" id="A0ABD2YB65"/>
<dbReference type="EMBL" id="JBJUIK010000014">
    <property type="protein sequence ID" value="KAL3504256.1"/>
    <property type="molecule type" value="Genomic_DNA"/>
</dbReference>